<feature type="compositionally biased region" description="Gly residues" evidence="1">
    <location>
        <begin position="88"/>
        <end position="101"/>
    </location>
</feature>
<keyword evidence="2" id="KW-0472">Membrane</keyword>
<dbReference type="EMBL" id="CP046056">
    <property type="protein sequence ID" value="QQD23011.1"/>
    <property type="molecule type" value="Genomic_DNA"/>
</dbReference>
<proteinExistence type="predicted"/>
<keyword evidence="2" id="KW-0812">Transmembrane</keyword>
<sequence length="144" mass="15029">MTIMPAHNIQNSDTWFHLTQIGGLLLVFSGLHLFAAYKSFSLTWELPNAILRWMGIQDHQDLGEREGKENIVALGMAGGRGMSPVMAGGKGQEGGGGGGDGGGKEPNKLSDDDGGEVDPNTDKTPPGAGPASTNEADQADPNKQ</sequence>
<dbReference type="Proteomes" id="UP000596074">
    <property type="component" value="Chromosome"/>
</dbReference>
<dbReference type="KEGG" id="vcw:GJQ55_00305"/>
<evidence type="ECO:0000256" key="1">
    <source>
        <dbReference type="SAM" id="MobiDB-lite"/>
    </source>
</evidence>
<accession>A0A9X7YMT7</accession>
<dbReference type="AlphaFoldDB" id="A0A9X7YMT7"/>
<name>A0A9X7YMT7_9GAMM</name>
<organism evidence="3 4">
    <name type="scientific">Venatoribacter cucullus</name>
    <dbReference type="NCBI Taxonomy" id="2661630"/>
    <lineage>
        <taxon>Bacteria</taxon>
        <taxon>Pseudomonadati</taxon>
        <taxon>Pseudomonadota</taxon>
        <taxon>Gammaproteobacteria</taxon>
        <taxon>Oceanospirillales</taxon>
        <taxon>Oceanospirillaceae</taxon>
        <taxon>Venatoribacter</taxon>
    </lineage>
</organism>
<evidence type="ECO:0000313" key="3">
    <source>
        <dbReference type="EMBL" id="QQD23011.1"/>
    </source>
</evidence>
<gene>
    <name evidence="3" type="ORF">GJQ55_00305</name>
</gene>
<keyword evidence="4" id="KW-1185">Reference proteome</keyword>
<feature type="transmembrane region" description="Helical" evidence="2">
    <location>
        <begin position="15"/>
        <end position="37"/>
    </location>
</feature>
<protein>
    <submittedName>
        <fullName evidence="3">Uncharacterized protein</fullName>
    </submittedName>
</protein>
<reference evidence="3 4" key="1">
    <citation type="submission" date="2019-11" db="EMBL/GenBank/DDBJ databases">
        <title>Venatorbacter sp. nov. a predator of Campylobacter and other Gram-negative bacteria.</title>
        <authorList>
            <person name="Saeedi A."/>
            <person name="Cummings N.J."/>
            <person name="Connerton I.F."/>
            <person name="Connerton P.L."/>
        </authorList>
    </citation>
    <scope>NUCLEOTIDE SEQUENCE [LARGE SCALE GENOMIC DNA]</scope>
    <source>
        <strain evidence="3">XL5</strain>
    </source>
</reference>
<feature type="region of interest" description="Disordered" evidence="1">
    <location>
        <begin position="76"/>
        <end position="144"/>
    </location>
</feature>
<evidence type="ECO:0000256" key="2">
    <source>
        <dbReference type="SAM" id="Phobius"/>
    </source>
</evidence>
<evidence type="ECO:0000313" key="4">
    <source>
        <dbReference type="Proteomes" id="UP000596074"/>
    </source>
</evidence>
<feature type="compositionally biased region" description="Basic and acidic residues" evidence="1">
    <location>
        <begin position="102"/>
        <end position="111"/>
    </location>
</feature>
<keyword evidence="2" id="KW-1133">Transmembrane helix</keyword>